<dbReference type="Gene3D" id="2.60.120.200">
    <property type="match status" value="1"/>
</dbReference>
<name>A0AAQ4DMT6_AMBAM</name>
<feature type="domain" description="MAM" evidence="2">
    <location>
        <begin position="32"/>
        <end position="178"/>
    </location>
</feature>
<sequence>MVRFADPVEPSNVVDGPLPGEEEYTSTSLGSDTASTTDSGYYMAVDSQSIPPGVSRLITPYLPGHPNSLVCLQLTYAVYGQGAERIQVVAQDVGNRPLFTLERYGRSWRTFGINMTVHQDVRFSIFRVARIADMFDDSNLLLFRPPFPSTQFFIEAYTNGKPGVIAIDDFTYSFDPCR</sequence>
<dbReference type="AlphaFoldDB" id="A0AAQ4DMT6"/>
<feature type="region of interest" description="Disordered" evidence="1">
    <location>
        <begin position="1"/>
        <end position="33"/>
    </location>
</feature>
<comment type="caution">
    <text evidence="3">The sequence shown here is derived from an EMBL/GenBank/DDBJ whole genome shotgun (WGS) entry which is preliminary data.</text>
</comment>
<dbReference type="Proteomes" id="UP001321473">
    <property type="component" value="Unassembled WGS sequence"/>
</dbReference>
<protein>
    <recommendedName>
        <fullName evidence="2">MAM domain-containing protein</fullName>
    </recommendedName>
</protein>
<dbReference type="Pfam" id="PF00629">
    <property type="entry name" value="MAM"/>
    <property type="match status" value="1"/>
</dbReference>
<proteinExistence type="predicted"/>
<organism evidence="3 4">
    <name type="scientific">Amblyomma americanum</name>
    <name type="common">Lone star tick</name>
    <dbReference type="NCBI Taxonomy" id="6943"/>
    <lineage>
        <taxon>Eukaryota</taxon>
        <taxon>Metazoa</taxon>
        <taxon>Ecdysozoa</taxon>
        <taxon>Arthropoda</taxon>
        <taxon>Chelicerata</taxon>
        <taxon>Arachnida</taxon>
        <taxon>Acari</taxon>
        <taxon>Parasitiformes</taxon>
        <taxon>Ixodida</taxon>
        <taxon>Ixodoidea</taxon>
        <taxon>Ixodidae</taxon>
        <taxon>Amblyomminae</taxon>
        <taxon>Amblyomma</taxon>
    </lineage>
</organism>
<gene>
    <name evidence="3" type="ORF">V5799_033619</name>
</gene>
<reference evidence="3 4" key="1">
    <citation type="journal article" date="2023" name="Arcadia Sci">
        <title>De novo assembly of a long-read Amblyomma americanum tick genome.</title>
        <authorList>
            <person name="Chou S."/>
            <person name="Poskanzer K.E."/>
            <person name="Rollins M."/>
            <person name="Thuy-Boun P.S."/>
        </authorList>
    </citation>
    <scope>NUCLEOTIDE SEQUENCE [LARGE SCALE GENOMIC DNA]</scope>
    <source>
        <strain evidence="3">F_SG_1</strain>
        <tissue evidence="3">Salivary glands</tissue>
    </source>
</reference>
<dbReference type="InterPro" id="IPR000998">
    <property type="entry name" value="MAM_dom"/>
</dbReference>
<dbReference type="EMBL" id="JARKHS020029002">
    <property type="protein sequence ID" value="KAK8763776.1"/>
    <property type="molecule type" value="Genomic_DNA"/>
</dbReference>
<keyword evidence="4" id="KW-1185">Reference proteome</keyword>
<evidence type="ECO:0000313" key="4">
    <source>
        <dbReference type="Proteomes" id="UP001321473"/>
    </source>
</evidence>
<accession>A0AAQ4DMT6</accession>
<dbReference type="SUPFAM" id="SSF49899">
    <property type="entry name" value="Concanavalin A-like lectins/glucanases"/>
    <property type="match status" value="1"/>
</dbReference>
<evidence type="ECO:0000313" key="3">
    <source>
        <dbReference type="EMBL" id="KAK8763776.1"/>
    </source>
</evidence>
<dbReference type="GO" id="GO:0016020">
    <property type="term" value="C:membrane"/>
    <property type="evidence" value="ECO:0007669"/>
    <property type="project" value="InterPro"/>
</dbReference>
<dbReference type="PROSITE" id="PS50060">
    <property type="entry name" value="MAM_2"/>
    <property type="match status" value="1"/>
</dbReference>
<dbReference type="InterPro" id="IPR013320">
    <property type="entry name" value="ConA-like_dom_sf"/>
</dbReference>
<evidence type="ECO:0000259" key="2">
    <source>
        <dbReference type="PROSITE" id="PS50060"/>
    </source>
</evidence>
<evidence type="ECO:0000256" key="1">
    <source>
        <dbReference type="SAM" id="MobiDB-lite"/>
    </source>
</evidence>